<dbReference type="AlphaFoldDB" id="M0KPZ7"/>
<protein>
    <submittedName>
        <fullName evidence="1">Uncharacterized protein</fullName>
    </submittedName>
</protein>
<comment type="caution">
    <text evidence="1">The sequence shown here is derived from an EMBL/GenBank/DDBJ whole genome shotgun (WGS) entry which is preliminary data.</text>
</comment>
<dbReference type="EMBL" id="AOLW01000013">
    <property type="protein sequence ID" value="EMA23271.1"/>
    <property type="molecule type" value="Genomic_DNA"/>
</dbReference>
<reference evidence="1 2" key="1">
    <citation type="journal article" date="2014" name="PLoS Genet.">
        <title>Phylogenetically driven sequencing of extremely halophilic archaea reveals strategies for static and dynamic osmo-response.</title>
        <authorList>
            <person name="Becker E.A."/>
            <person name="Seitzer P.M."/>
            <person name="Tritt A."/>
            <person name="Larsen D."/>
            <person name="Krusor M."/>
            <person name="Yao A.I."/>
            <person name="Wu D."/>
            <person name="Madern D."/>
            <person name="Eisen J.A."/>
            <person name="Darling A.E."/>
            <person name="Facciotti M.T."/>
        </authorList>
    </citation>
    <scope>NUCLEOTIDE SEQUENCE [LARGE SCALE GENOMIC DNA]</scope>
    <source>
        <strain evidence="1 2">JCM 13557</strain>
    </source>
</reference>
<keyword evidence="2" id="KW-1185">Reference proteome</keyword>
<organism evidence="1 2">
    <name type="scientific">Haloarcula amylolytica JCM 13557</name>
    <dbReference type="NCBI Taxonomy" id="1227452"/>
    <lineage>
        <taxon>Archaea</taxon>
        <taxon>Methanobacteriati</taxon>
        <taxon>Methanobacteriota</taxon>
        <taxon>Stenosarchaea group</taxon>
        <taxon>Halobacteria</taxon>
        <taxon>Halobacteriales</taxon>
        <taxon>Haloarculaceae</taxon>
        <taxon>Haloarcula</taxon>
    </lineage>
</organism>
<dbReference type="Proteomes" id="UP000011623">
    <property type="component" value="Unassembled WGS sequence"/>
</dbReference>
<name>M0KPZ7_9EURY</name>
<dbReference type="RefSeq" id="WP_008308645.1">
    <property type="nucleotide sequence ID" value="NZ_AOLW01000013.1"/>
</dbReference>
<dbReference type="PATRIC" id="fig|1227452.3.peg.1173"/>
<sequence length="210" mass="22098">MLPLHSADESAGRHAAIAIGLVLLLLTAGCLGFGAPSGQTGPVTLHLANSGNATHEMSVSVVSGELGNESVGIDRVGRDVGYVSPKQGLVTYRFSSALPDVESIELPGNRVVSQEKFRLAPNESVQTNITDFQTGDTLVVVDRRDGRISTLITANCDDLGLDFVSDTLVVVDRRDGRISTLITANCDDLGLDFVSIIADPVRTSAAYACN</sequence>
<gene>
    <name evidence="1" type="ORF">C442_05886</name>
</gene>
<proteinExistence type="predicted"/>
<accession>M0KPZ7</accession>
<evidence type="ECO:0000313" key="2">
    <source>
        <dbReference type="Proteomes" id="UP000011623"/>
    </source>
</evidence>
<evidence type="ECO:0000313" key="1">
    <source>
        <dbReference type="EMBL" id="EMA23271.1"/>
    </source>
</evidence>